<evidence type="ECO:0000256" key="1">
    <source>
        <dbReference type="SAM" id="SignalP"/>
    </source>
</evidence>
<keyword evidence="1" id="KW-0732">Signal</keyword>
<dbReference type="EMBL" id="JOKZ01000273">
    <property type="protein sequence ID" value="KKP00145.1"/>
    <property type="molecule type" value="Genomic_DNA"/>
</dbReference>
<dbReference type="Pfam" id="PF14099">
    <property type="entry name" value="Polysacc_lyase"/>
    <property type="match status" value="1"/>
</dbReference>
<evidence type="ECO:0000313" key="2">
    <source>
        <dbReference type="EMBL" id="KKP00145.1"/>
    </source>
</evidence>
<sequence length="259" mass="29366">MSLIKSLAIALAALPLGFATQTFQNSGTKAGFDYVLTENKGQVLEVPDITYKGSSALLMQQTFTPGYTGRYHSEVYHNQGYKRGDELFYGFMFRLSSAWEFDQQTYNIAQFIAYRPGAGCDDDDWMPSSLIWIEGNQLNSRIVSGNYKKPDCGRSFTGTGNIATVSAGVWHKVIIQAKWASDSSGYYKMWFDGNKVYEHYNIATTTNDDYEFAFRVGLYANGWHDNNHQMVGNQGFRQIWYDEIAVGTTFKDVDPDQYE</sequence>
<dbReference type="AlphaFoldDB" id="A0A0F9X6F0"/>
<evidence type="ECO:0008006" key="4">
    <source>
        <dbReference type="Google" id="ProtNLM"/>
    </source>
</evidence>
<dbReference type="InterPro" id="IPR025975">
    <property type="entry name" value="Polysacc_lyase"/>
</dbReference>
<protein>
    <recommendedName>
        <fullName evidence="4">Glucuronan lyase A</fullName>
    </recommendedName>
</protein>
<proteinExistence type="predicted"/>
<dbReference type="Gene3D" id="2.60.120.200">
    <property type="match status" value="1"/>
</dbReference>
<dbReference type="OrthoDB" id="3889489at2759"/>
<gene>
    <name evidence="2" type="ORF">THAR02_07765</name>
</gene>
<feature type="signal peptide" evidence="1">
    <location>
        <begin position="1"/>
        <end position="19"/>
    </location>
</feature>
<accession>A0A0F9X6F0</accession>
<comment type="caution">
    <text evidence="2">The sequence shown here is derived from an EMBL/GenBank/DDBJ whole genome shotgun (WGS) entry which is preliminary data.</text>
</comment>
<dbReference type="OMA" id="IIQAKWA"/>
<name>A0A0F9X6F0_TRIHA</name>
<organism evidence="2 3">
    <name type="scientific">Trichoderma harzianum</name>
    <name type="common">Hypocrea lixii</name>
    <dbReference type="NCBI Taxonomy" id="5544"/>
    <lineage>
        <taxon>Eukaryota</taxon>
        <taxon>Fungi</taxon>
        <taxon>Dikarya</taxon>
        <taxon>Ascomycota</taxon>
        <taxon>Pezizomycotina</taxon>
        <taxon>Sordariomycetes</taxon>
        <taxon>Hypocreomycetidae</taxon>
        <taxon>Hypocreales</taxon>
        <taxon>Hypocreaceae</taxon>
        <taxon>Trichoderma</taxon>
    </lineage>
</organism>
<feature type="chain" id="PRO_5002529751" description="Glucuronan lyase A" evidence="1">
    <location>
        <begin position="20"/>
        <end position="259"/>
    </location>
</feature>
<reference evidence="3" key="1">
    <citation type="journal article" date="2015" name="Genome Announc.">
        <title>Draft whole-genome sequence of the biocontrol agent Trichoderma harzianum T6776.</title>
        <authorList>
            <person name="Baroncelli R."/>
            <person name="Piaggeschi G."/>
            <person name="Fiorini L."/>
            <person name="Bertolini E."/>
            <person name="Zapparata A."/>
            <person name="Pe M.E."/>
            <person name="Sarrocco S."/>
            <person name="Vannacci G."/>
        </authorList>
    </citation>
    <scope>NUCLEOTIDE SEQUENCE [LARGE SCALE GENOMIC DNA]</scope>
    <source>
        <strain evidence="3">T6776</strain>
    </source>
</reference>
<dbReference type="Proteomes" id="UP000034112">
    <property type="component" value="Unassembled WGS sequence"/>
</dbReference>
<evidence type="ECO:0000313" key="3">
    <source>
        <dbReference type="Proteomes" id="UP000034112"/>
    </source>
</evidence>